<dbReference type="Proteomes" id="UP001058098">
    <property type="component" value="Chromosome"/>
</dbReference>
<sequence length="87" mass="9404">MWDAIFSQQKMPKLVVVMAFDSDDDGVLQVVFGPAEQESEERAIRTANALAPKHAGVIAWSREANPALGEYGEPSTLLVSGDVLAME</sequence>
<organism evidence="1 2">
    <name type="scientific">Mesorhizobium onobrychidis</name>
    <dbReference type="NCBI Taxonomy" id="2775404"/>
    <lineage>
        <taxon>Bacteria</taxon>
        <taxon>Pseudomonadati</taxon>
        <taxon>Pseudomonadota</taxon>
        <taxon>Alphaproteobacteria</taxon>
        <taxon>Hyphomicrobiales</taxon>
        <taxon>Phyllobacteriaceae</taxon>
        <taxon>Mesorhizobium</taxon>
    </lineage>
</organism>
<evidence type="ECO:0000313" key="2">
    <source>
        <dbReference type="Proteomes" id="UP001058098"/>
    </source>
</evidence>
<proteinExistence type="predicted"/>
<name>A0ABY5QNY4_9HYPH</name>
<dbReference type="RefSeq" id="WP_258116355.1">
    <property type="nucleotide sequence ID" value="NZ_CP062229.1"/>
</dbReference>
<evidence type="ECO:0000313" key="1">
    <source>
        <dbReference type="EMBL" id="UVC12728.1"/>
    </source>
</evidence>
<gene>
    <name evidence="1" type="ORF">IHQ72_18240</name>
</gene>
<protein>
    <submittedName>
        <fullName evidence="1">Uncharacterized protein</fullName>
    </submittedName>
</protein>
<keyword evidence="2" id="KW-1185">Reference proteome</keyword>
<accession>A0ABY5QNY4</accession>
<reference evidence="1" key="1">
    <citation type="submission" date="2020-09" db="EMBL/GenBank/DDBJ databases">
        <title>Rhizobia associated with sainfoin plants.</title>
        <authorList>
            <person name="Asharfi S."/>
            <person name="Kuzmanovic N."/>
            <person name="Bunk B."/>
            <person name="Sproeer C."/>
            <person name="Becker M."/>
            <person name="Thuenen T."/>
        </authorList>
    </citation>
    <scope>NUCLEOTIDE SEQUENCE</scope>
    <source>
        <strain evidence="1">OM4</strain>
    </source>
</reference>
<dbReference type="EMBL" id="CP062229">
    <property type="protein sequence ID" value="UVC12728.1"/>
    <property type="molecule type" value="Genomic_DNA"/>
</dbReference>